<reference evidence="2" key="1">
    <citation type="journal article" date="2022" name="bioRxiv">
        <title>Sequencing and chromosome-scale assembly of the giantPleurodeles waltlgenome.</title>
        <authorList>
            <person name="Brown T."/>
            <person name="Elewa A."/>
            <person name="Iarovenko S."/>
            <person name="Subramanian E."/>
            <person name="Araus A.J."/>
            <person name="Petzold A."/>
            <person name="Susuki M."/>
            <person name="Suzuki K.-i.T."/>
            <person name="Hayashi T."/>
            <person name="Toyoda A."/>
            <person name="Oliveira C."/>
            <person name="Osipova E."/>
            <person name="Leigh N.D."/>
            <person name="Simon A."/>
            <person name="Yun M.H."/>
        </authorList>
    </citation>
    <scope>NUCLEOTIDE SEQUENCE</scope>
    <source>
        <strain evidence="2">20211129_DDA</strain>
        <tissue evidence="2">Liver</tissue>
    </source>
</reference>
<feature type="compositionally biased region" description="Basic and acidic residues" evidence="1">
    <location>
        <begin position="71"/>
        <end position="80"/>
    </location>
</feature>
<evidence type="ECO:0000256" key="1">
    <source>
        <dbReference type="SAM" id="MobiDB-lite"/>
    </source>
</evidence>
<gene>
    <name evidence="2" type="ORF">NDU88_001981</name>
</gene>
<sequence length="212" mass="24073">MAPSAVSAWVAPEATQRAALPIGHTWDTRDERAVKGEVPERQGEAVRSRPRKEEVSGADQGGEELTNSRSFWREEPDWNHEPSQSQSRTEIASPRKQTPKTRHASGESWPRQDWFKCCHCANLRPPSTLLFFSIPGRLPGYVLLRHWLLSDPEVLKLQTKDRLKDQQQATVIRLNSLKIRVTGGDVSKSCITPSVFEKKGGLCRPWFIRYSC</sequence>
<proteinExistence type="predicted"/>
<dbReference type="AlphaFoldDB" id="A0AAV7NF04"/>
<feature type="region of interest" description="Disordered" evidence="1">
    <location>
        <begin position="1"/>
        <end position="108"/>
    </location>
</feature>
<protein>
    <submittedName>
        <fullName evidence="2">Uncharacterized protein</fullName>
    </submittedName>
</protein>
<feature type="compositionally biased region" description="Polar residues" evidence="1">
    <location>
        <begin position="81"/>
        <end position="90"/>
    </location>
</feature>
<dbReference type="EMBL" id="JANPWB010000012">
    <property type="protein sequence ID" value="KAJ1113739.1"/>
    <property type="molecule type" value="Genomic_DNA"/>
</dbReference>
<feature type="compositionally biased region" description="Basic and acidic residues" evidence="1">
    <location>
        <begin position="26"/>
        <end position="55"/>
    </location>
</feature>
<accession>A0AAV7NF04</accession>
<keyword evidence="3" id="KW-1185">Reference proteome</keyword>
<comment type="caution">
    <text evidence="2">The sequence shown here is derived from an EMBL/GenBank/DDBJ whole genome shotgun (WGS) entry which is preliminary data.</text>
</comment>
<name>A0AAV7NF04_PLEWA</name>
<evidence type="ECO:0000313" key="3">
    <source>
        <dbReference type="Proteomes" id="UP001066276"/>
    </source>
</evidence>
<dbReference type="Proteomes" id="UP001066276">
    <property type="component" value="Chromosome 8"/>
</dbReference>
<organism evidence="2 3">
    <name type="scientific">Pleurodeles waltl</name>
    <name type="common">Iberian ribbed newt</name>
    <dbReference type="NCBI Taxonomy" id="8319"/>
    <lineage>
        <taxon>Eukaryota</taxon>
        <taxon>Metazoa</taxon>
        <taxon>Chordata</taxon>
        <taxon>Craniata</taxon>
        <taxon>Vertebrata</taxon>
        <taxon>Euteleostomi</taxon>
        <taxon>Amphibia</taxon>
        <taxon>Batrachia</taxon>
        <taxon>Caudata</taxon>
        <taxon>Salamandroidea</taxon>
        <taxon>Salamandridae</taxon>
        <taxon>Pleurodelinae</taxon>
        <taxon>Pleurodeles</taxon>
    </lineage>
</organism>
<evidence type="ECO:0000313" key="2">
    <source>
        <dbReference type="EMBL" id="KAJ1113739.1"/>
    </source>
</evidence>